<name>A0ABY1QQ40_9BACT</name>
<sequence>MAELTMSAADLDRLAEPIAERVWELLADRVGKPAAAAGPVVVDREALAGMLGVSTATIDRRTRAGLIPSIGDGNTRRFIVTDVLDAMKRQALREVATVKPPRVADATSTQPNNEAAGAASCRT</sequence>
<keyword evidence="3" id="KW-1185">Reference proteome</keyword>
<gene>
    <name evidence="2" type="ORF">SAMN06265222_12410</name>
</gene>
<dbReference type="Proteomes" id="UP001158067">
    <property type="component" value="Unassembled WGS sequence"/>
</dbReference>
<reference evidence="2 3" key="1">
    <citation type="submission" date="2017-05" db="EMBL/GenBank/DDBJ databases">
        <authorList>
            <person name="Varghese N."/>
            <person name="Submissions S."/>
        </authorList>
    </citation>
    <scope>NUCLEOTIDE SEQUENCE [LARGE SCALE GENOMIC DNA]</scope>
    <source>
        <strain evidence="2 3">DSM 25457</strain>
    </source>
</reference>
<comment type="caution">
    <text evidence="2">The sequence shown here is derived from an EMBL/GenBank/DDBJ whole genome shotgun (WGS) entry which is preliminary data.</text>
</comment>
<evidence type="ECO:0008006" key="4">
    <source>
        <dbReference type="Google" id="ProtNLM"/>
    </source>
</evidence>
<dbReference type="EMBL" id="FXUG01000024">
    <property type="protein sequence ID" value="SMP77888.1"/>
    <property type="molecule type" value="Genomic_DNA"/>
</dbReference>
<evidence type="ECO:0000313" key="2">
    <source>
        <dbReference type="EMBL" id="SMP77888.1"/>
    </source>
</evidence>
<feature type="region of interest" description="Disordered" evidence="1">
    <location>
        <begin position="100"/>
        <end position="123"/>
    </location>
</feature>
<protein>
    <recommendedName>
        <fullName evidence="4">Helix-turn-helix domain-containing protein</fullName>
    </recommendedName>
</protein>
<evidence type="ECO:0000313" key="3">
    <source>
        <dbReference type="Proteomes" id="UP001158067"/>
    </source>
</evidence>
<proteinExistence type="predicted"/>
<dbReference type="RefSeq" id="WP_283435426.1">
    <property type="nucleotide sequence ID" value="NZ_FXUG01000024.1"/>
</dbReference>
<organism evidence="2 3">
    <name type="scientific">Neorhodopirellula lusitana</name>
    <dbReference type="NCBI Taxonomy" id="445327"/>
    <lineage>
        <taxon>Bacteria</taxon>
        <taxon>Pseudomonadati</taxon>
        <taxon>Planctomycetota</taxon>
        <taxon>Planctomycetia</taxon>
        <taxon>Pirellulales</taxon>
        <taxon>Pirellulaceae</taxon>
        <taxon>Neorhodopirellula</taxon>
    </lineage>
</organism>
<accession>A0ABY1QQ40</accession>
<evidence type="ECO:0000256" key="1">
    <source>
        <dbReference type="SAM" id="MobiDB-lite"/>
    </source>
</evidence>